<reference evidence="1" key="1">
    <citation type="submission" date="2018-11" db="EMBL/GenBank/DDBJ databases">
        <title>The smut fungus Ustilago esculenta has a bipolar mating type system with three idiomorphs larger than 500 kb.</title>
        <authorList>
            <person name="Liang S.-W."/>
            <person name="Huang Y.-H."/>
            <person name="Chiu J.-Y."/>
            <person name="Tseng H.-W."/>
            <person name="Haung J.-H."/>
            <person name="Shen W.-C."/>
        </authorList>
    </citation>
    <scope>NUCLEOTIDE SEQUENCE</scope>
    <source>
        <strain evidence="1">UE_mtsf</strain>
    </source>
</reference>
<dbReference type="AlphaFoldDB" id="A0A481SFP4"/>
<protein>
    <submittedName>
        <fullName evidence="1">Uncharacterized protein</fullName>
    </submittedName>
</protein>
<gene>
    <name evidence="1" type="ORF">UEMT_2011</name>
</gene>
<dbReference type="EMBL" id="MK125513">
    <property type="protein sequence ID" value="QBH67545.1"/>
    <property type="molecule type" value="Genomic_DNA"/>
</dbReference>
<evidence type="ECO:0000313" key="1">
    <source>
        <dbReference type="EMBL" id="QBH67545.1"/>
    </source>
</evidence>
<organism evidence="1">
    <name type="scientific">Ustilago esculenta</name>
    <dbReference type="NCBI Taxonomy" id="185366"/>
    <lineage>
        <taxon>Eukaryota</taxon>
        <taxon>Fungi</taxon>
        <taxon>Dikarya</taxon>
        <taxon>Basidiomycota</taxon>
        <taxon>Ustilaginomycotina</taxon>
        <taxon>Ustilaginomycetes</taxon>
        <taxon>Ustilaginales</taxon>
        <taxon>Ustilaginaceae</taxon>
        <taxon>Ustilago</taxon>
    </lineage>
</organism>
<name>A0A481SFP4_9BASI</name>
<accession>A0A481SFP4</accession>
<proteinExistence type="predicted"/>
<sequence length="117" mass="12229">MMNGWYVANPVALIMTPSLDDSNNGVYKTMDKSVDNKTNPGVHGYGFLPIFDLVDNSAASSSGTIIELLGGAFGATPSPSQPCMAPSPSLLDIVRPSTASVSTQSTLITKHKQGSIK</sequence>